<evidence type="ECO:0000256" key="1">
    <source>
        <dbReference type="SAM" id="Phobius"/>
    </source>
</evidence>
<name>A0A8H3NNV8_9EURO</name>
<keyword evidence="1" id="KW-0472">Membrane</keyword>
<accession>A0A8H3NNV8</accession>
<protein>
    <recommendedName>
        <fullName evidence="4">MARVEL domain-containing protein</fullName>
    </recommendedName>
</protein>
<dbReference type="EMBL" id="BLKC01000026">
    <property type="protein sequence ID" value="GFF35639.1"/>
    <property type="molecule type" value="Genomic_DNA"/>
</dbReference>
<feature type="transmembrane region" description="Helical" evidence="1">
    <location>
        <begin position="104"/>
        <end position="127"/>
    </location>
</feature>
<keyword evidence="1" id="KW-0812">Transmembrane</keyword>
<proteinExistence type="predicted"/>
<comment type="caution">
    <text evidence="2">The sequence shown here is derived from an EMBL/GenBank/DDBJ whole genome shotgun (WGS) entry which is preliminary data.</text>
</comment>
<evidence type="ECO:0000313" key="2">
    <source>
        <dbReference type="EMBL" id="GFF35639.1"/>
    </source>
</evidence>
<keyword evidence="1" id="KW-1133">Transmembrane helix</keyword>
<dbReference type="AlphaFoldDB" id="A0A8H3NNV8"/>
<feature type="transmembrane region" description="Helical" evidence="1">
    <location>
        <begin position="70"/>
        <end position="92"/>
    </location>
</feature>
<reference evidence="2 3" key="1">
    <citation type="submission" date="2020-01" db="EMBL/GenBank/DDBJ databases">
        <title>Draft genome sequence of Aspergillus udagawae IFM 46972.</title>
        <authorList>
            <person name="Takahashi H."/>
            <person name="Yaguchi T."/>
        </authorList>
    </citation>
    <scope>NUCLEOTIDE SEQUENCE [LARGE SCALE GENOMIC DNA]</scope>
    <source>
        <strain evidence="2 3">IFM 46972</strain>
    </source>
</reference>
<evidence type="ECO:0008006" key="4">
    <source>
        <dbReference type="Google" id="ProtNLM"/>
    </source>
</evidence>
<feature type="transmembrane region" description="Helical" evidence="1">
    <location>
        <begin position="151"/>
        <end position="173"/>
    </location>
</feature>
<dbReference type="Proteomes" id="UP000465221">
    <property type="component" value="Unassembled WGS sequence"/>
</dbReference>
<sequence>MDDYISLLPRSLTPRNGLTTSTMALTTLSDNHPAILSLRTAALLTSAAGFISLAWSITHHKGISDDGAGSISSIVLGTIAYAFLWSLVALTIRLIPRRIHPGIYLAFDLIAFLANAITGSIGLAVLAPVMEGGYSCYSAGCDGDAVLRVEIFAYMVVFVNVVVHLMLVVWASWACHIERGKRTGERTGKNGLEEVEL</sequence>
<feature type="transmembrane region" description="Helical" evidence="1">
    <location>
        <begin position="41"/>
        <end position="58"/>
    </location>
</feature>
<gene>
    <name evidence="2" type="ORF">IFM46972_04618</name>
</gene>
<organism evidence="2 3">
    <name type="scientific">Aspergillus udagawae</name>
    <dbReference type="NCBI Taxonomy" id="91492"/>
    <lineage>
        <taxon>Eukaryota</taxon>
        <taxon>Fungi</taxon>
        <taxon>Dikarya</taxon>
        <taxon>Ascomycota</taxon>
        <taxon>Pezizomycotina</taxon>
        <taxon>Eurotiomycetes</taxon>
        <taxon>Eurotiomycetidae</taxon>
        <taxon>Eurotiales</taxon>
        <taxon>Aspergillaceae</taxon>
        <taxon>Aspergillus</taxon>
        <taxon>Aspergillus subgen. Fumigati</taxon>
    </lineage>
</organism>
<evidence type="ECO:0000313" key="3">
    <source>
        <dbReference type="Proteomes" id="UP000465221"/>
    </source>
</evidence>